<dbReference type="InterPro" id="IPR004244">
    <property type="entry name" value="Transposase_22"/>
</dbReference>
<evidence type="ECO:0008006" key="3">
    <source>
        <dbReference type="Google" id="ProtNLM"/>
    </source>
</evidence>
<organism evidence="1 2">
    <name type="scientific">Latimeria chalumnae</name>
    <name type="common">Coelacanth</name>
    <dbReference type="NCBI Taxonomy" id="7897"/>
    <lineage>
        <taxon>Eukaryota</taxon>
        <taxon>Metazoa</taxon>
        <taxon>Chordata</taxon>
        <taxon>Craniata</taxon>
        <taxon>Vertebrata</taxon>
        <taxon>Euteleostomi</taxon>
        <taxon>Coelacanthiformes</taxon>
        <taxon>Coelacanthidae</taxon>
        <taxon>Latimeria</taxon>
    </lineage>
</organism>
<dbReference type="Proteomes" id="UP000008672">
    <property type="component" value="Unassembled WGS sequence"/>
</dbReference>
<dbReference type="STRING" id="7897.ENSLACP00000005972"/>
<dbReference type="InParanoid" id="H3A8K1"/>
<protein>
    <recommendedName>
        <fullName evidence="3">L1 transposable element RRM domain-containing protein</fullName>
    </recommendedName>
</protein>
<name>H3A8K1_LATCH</name>
<evidence type="ECO:0000313" key="2">
    <source>
        <dbReference type="Proteomes" id="UP000008672"/>
    </source>
</evidence>
<reference evidence="1" key="3">
    <citation type="submission" date="2025-09" db="UniProtKB">
        <authorList>
            <consortium name="Ensembl"/>
        </authorList>
    </citation>
    <scope>IDENTIFICATION</scope>
</reference>
<evidence type="ECO:0000313" key="1">
    <source>
        <dbReference type="Ensembl" id="ENSLACP00000005972.1"/>
    </source>
</evidence>
<reference evidence="1" key="2">
    <citation type="submission" date="2025-08" db="UniProtKB">
        <authorList>
            <consortium name="Ensembl"/>
        </authorList>
    </citation>
    <scope>IDENTIFICATION</scope>
</reference>
<dbReference type="PANTHER" id="PTHR11505">
    <property type="entry name" value="L1 TRANSPOSABLE ELEMENT-RELATED"/>
    <property type="match status" value="1"/>
</dbReference>
<accession>H3A8K1</accession>
<dbReference type="Ensembl" id="ENSLACT00000006024.1">
    <property type="protein sequence ID" value="ENSLACP00000005972.1"/>
    <property type="gene ID" value="ENSLACG00000005301.1"/>
</dbReference>
<keyword evidence="2" id="KW-1185">Reference proteome</keyword>
<proteinExistence type="predicted"/>
<dbReference type="HOGENOM" id="CLU_062834_2_3_1"/>
<dbReference type="GeneTree" id="ENSGT00660000097022"/>
<sequence length="187" mass="21443">DTATMSSTVVRHTPHQQADLWDRVQDLENRCRCNNIRVLGIPGGAKLGFQVAPQFPMSFLQDCFNLEAGQEFEIEKAHRSLAPKPVQGQRPRPFIARFFRFQDRERVLQLSLEAGSTWWHGEKIMVIPDLSPELAAQRCKFTSARQRCMQLGVHYALQYPAVLRVSVDSQTRRFMDPEDALAFLNTL</sequence>
<reference evidence="2" key="1">
    <citation type="submission" date="2011-08" db="EMBL/GenBank/DDBJ databases">
        <title>The draft genome of Latimeria chalumnae.</title>
        <authorList>
            <person name="Di Palma F."/>
            <person name="Alfoldi J."/>
            <person name="Johnson J."/>
            <person name="Berlin A."/>
            <person name="Gnerre S."/>
            <person name="Jaffe D."/>
            <person name="MacCallum I."/>
            <person name="Young S."/>
            <person name="Walker B.J."/>
            <person name="Lander E."/>
            <person name="Lindblad-Toh K."/>
        </authorList>
    </citation>
    <scope>NUCLEOTIDE SEQUENCE [LARGE SCALE GENOMIC DNA]</scope>
    <source>
        <strain evidence="2">Wild caught</strain>
    </source>
</reference>
<dbReference type="AlphaFoldDB" id="H3A8K1"/>
<dbReference type="Gene3D" id="3.30.70.1820">
    <property type="entry name" value="L1 transposable element, RRM domain"/>
    <property type="match status" value="1"/>
</dbReference>
<dbReference type="EMBL" id="AFYH01078322">
    <property type="status" value="NOT_ANNOTATED_CDS"/>
    <property type="molecule type" value="Genomic_DNA"/>
</dbReference>